<dbReference type="GO" id="GO:0003676">
    <property type="term" value="F:nucleic acid binding"/>
    <property type="evidence" value="ECO:0007669"/>
    <property type="project" value="InterPro"/>
</dbReference>
<dbReference type="Gramene" id="EOY13380">
    <property type="protein sequence ID" value="EOY13380"/>
    <property type="gene ID" value="TCM_031941"/>
</dbReference>
<accession>A0A061F7P3</accession>
<dbReference type="Pfam" id="PF13456">
    <property type="entry name" value="RVT_3"/>
    <property type="match status" value="1"/>
</dbReference>
<evidence type="ECO:0000313" key="3">
    <source>
        <dbReference type="Proteomes" id="UP000026915"/>
    </source>
</evidence>
<dbReference type="Gene3D" id="3.30.420.10">
    <property type="entry name" value="Ribonuclease H-like superfamily/Ribonuclease H"/>
    <property type="match status" value="1"/>
</dbReference>
<keyword evidence="3" id="KW-1185">Reference proteome</keyword>
<reference evidence="2 3" key="1">
    <citation type="journal article" date="2013" name="Genome Biol.">
        <title>The genome sequence of the most widely cultivated cacao type and its use to identify candidate genes regulating pod color.</title>
        <authorList>
            <person name="Motamayor J.C."/>
            <person name="Mockaitis K."/>
            <person name="Schmutz J."/>
            <person name="Haiminen N."/>
            <person name="Iii D.L."/>
            <person name="Cornejo O."/>
            <person name="Findley S.D."/>
            <person name="Zheng P."/>
            <person name="Utro F."/>
            <person name="Royaert S."/>
            <person name="Saski C."/>
            <person name="Jenkins J."/>
            <person name="Podicheti R."/>
            <person name="Zhao M."/>
            <person name="Scheffler B.E."/>
            <person name="Stack J.C."/>
            <person name="Feltus F.A."/>
            <person name="Mustiga G.M."/>
            <person name="Amores F."/>
            <person name="Phillips W."/>
            <person name="Marelli J.P."/>
            <person name="May G.D."/>
            <person name="Shapiro H."/>
            <person name="Ma J."/>
            <person name="Bustamante C.D."/>
            <person name="Schnell R.J."/>
            <person name="Main D."/>
            <person name="Gilbert D."/>
            <person name="Parida L."/>
            <person name="Kuhn D.N."/>
        </authorList>
    </citation>
    <scope>NUCLEOTIDE SEQUENCE [LARGE SCALE GENOMIC DNA]</scope>
    <source>
        <strain evidence="3">cv. Matina 1-6</strain>
    </source>
</reference>
<dbReference type="OMA" id="CKSTHTD"/>
<dbReference type="PANTHER" id="PTHR33033:SF69">
    <property type="entry name" value="POLYNUCLEOTIDYL TRANSFERASE, RIBONUCLEASE H FOLD"/>
    <property type="match status" value="1"/>
</dbReference>
<dbReference type="HOGENOM" id="CLU_1258041_0_0_1"/>
<organism evidence="2 3">
    <name type="scientific">Theobroma cacao</name>
    <name type="common">Cacao</name>
    <name type="synonym">Cocoa</name>
    <dbReference type="NCBI Taxonomy" id="3641"/>
    <lineage>
        <taxon>Eukaryota</taxon>
        <taxon>Viridiplantae</taxon>
        <taxon>Streptophyta</taxon>
        <taxon>Embryophyta</taxon>
        <taxon>Tracheophyta</taxon>
        <taxon>Spermatophyta</taxon>
        <taxon>Magnoliopsida</taxon>
        <taxon>eudicotyledons</taxon>
        <taxon>Gunneridae</taxon>
        <taxon>Pentapetalae</taxon>
        <taxon>rosids</taxon>
        <taxon>malvids</taxon>
        <taxon>Malvales</taxon>
        <taxon>Malvaceae</taxon>
        <taxon>Byttnerioideae</taxon>
        <taxon>Theobroma</taxon>
    </lineage>
</organism>
<evidence type="ECO:0000259" key="1">
    <source>
        <dbReference type="PROSITE" id="PS50879"/>
    </source>
</evidence>
<dbReference type="SUPFAM" id="SSF53098">
    <property type="entry name" value="Ribonuclease H-like"/>
    <property type="match status" value="1"/>
</dbReference>
<name>A0A061F7P3_THECC</name>
<dbReference type="InterPro" id="IPR002156">
    <property type="entry name" value="RNaseH_domain"/>
</dbReference>
<dbReference type="EMBL" id="CM001885">
    <property type="protein sequence ID" value="EOY13380.1"/>
    <property type="molecule type" value="Genomic_DNA"/>
</dbReference>
<dbReference type="Proteomes" id="UP000026915">
    <property type="component" value="Chromosome 7"/>
</dbReference>
<proteinExistence type="predicted"/>
<dbReference type="AlphaFoldDB" id="A0A061F7P3"/>
<dbReference type="InterPro" id="IPR044730">
    <property type="entry name" value="RNase_H-like_dom_plant"/>
</dbReference>
<dbReference type="PROSITE" id="PS50879">
    <property type="entry name" value="RNASE_H_1"/>
    <property type="match status" value="1"/>
</dbReference>
<protein>
    <recommendedName>
        <fullName evidence="1">RNase H type-1 domain-containing protein</fullName>
    </recommendedName>
</protein>
<evidence type="ECO:0000313" key="2">
    <source>
        <dbReference type="EMBL" id="EOY13380.1"/>
    </source>
</evidence>
<dbReference type="GO" id="GO:0004523">
    <property type="term" value="F:RNA-DNA hybrid ribonuclease activity"/>
    <property type="evidence" value="ECO:0007669"/>
    <property type="project" value="InterPro"/>
</dbReference>
<feature type="domain" description="RNase H type-1" evidence="1">
    <location>
        <begin position="124"/>
        <end position="256"/>
    </location>
</feature>
<sequence length="265" mass="29985">MPFSKNNFLQLKFGLFLDNTTVVKTIQLEENAPFGGIIYKRWLIVCAASLWSLWLARNETVFNSKVWDGLQMFFLIKLRSMSWIRASEGVDAIDNMGWWTDPHLSSRRKAPYHHHVGTSWSPPPTGEFKFNIDSSAKGKPGPAGCDGVLRDSDGHVVGLFFCLIGFHDSNFAELMANLKALKLFTATPYTSSPLIIESDSRVALSWVNSVEKRLWDKWSIFNELDSLCVTLDTVSFKHIFREGNGFADSLAKYGVNNNTSFSAWW</sequence>
<dbReference type="InParanoid" id="A0A061F7P3"/>
<gene>
    <name evidence="2" type="ORF">TCM_031941</name>
</gene>
<dbReference type="eggNOG" id="KOG1075">
    <property type="taxonomic scope" value="Eukaryota"/>
</dbReference>
<dbReference type="InterPro" id="IPR012337">
    <property type="entry name" value="RNaseH-like_sf"/>
</dbReference>
<dbReference type="InterPro" id="IPR036397">
    <property type="entry name" value="RNaseH_sf"/>
</dbReference>
<dbReference type="PANTHER" id="PTHR33033">
    <property type="entry name" value="POLYNUCLEOTIDYL TRANSFERASE, RIBONUCLEASE H-LIKE SUPERFAMILY PROTEIN-RELATED"/>
    <property type="match status" value="1"/>
</dbReference>
<dbReference type="CDD" id="cd06222">
    <property type="entry name" value="RNase_H_like"/>
    <property type="match status" value="1"/>
</dbReference>